<gene>
    <name evidence="1" type="ORF">WAX78_04905</name>
    <name evidence="2" type="ORF">WAX78_14950</name>
</gene>
<reference evidence="2 3" key="1">
    <citation type="submission" date="2024-01" db="EMBL/GenBank/DDBJ databases">
        <title>Seven novel Bacillus-like species.</title>
        <authorList>
            <person name="Liu G."/>
        </authorList>
    </citation>
    <scope>NUCLEOTIDE SEQUENCE [LARGE SCALE GENOMIC DNA]</scope>
    <source>
        <strain evidence="2 3">FJAT-53711</strain>
    </source>
</reference>
<dbReference type="EMBL" id="JBAWSV010000001">
    <property type="protein sequence ID" value="MEI4828789.1"/>
    <property type="molecule type" value="Genomic_DNA"/>
</dbReference>
<accession>A0ABU8FXJ2</accession>
<sequence length="47" mass="5252">MSKSIIYDNEKNGEIFTAIITAQTKKAAFATHELIELTHALVELFTV</sequence>
<protein>
    <submittedName>
        <fullName evidence="2">Uncharacterized protein</fullName>
    </submittedName>
</protein>
<comment type="caution">
    <text evidence="2">The sequence shown here is derived from an EMBL/GenBank/DDBJ whole genome shotgun (WGS) entry which is preliminary data.</text>
</comment>
<evidence type="ECO:0000313" key="2">
    <source>
        <dbReference type="EMBL" id="MEI4830748.1"/>
    </source>
</evidence>
<proteinExistence type="predicted"/>
<evidence type="ECO:0000313" key="3">
    <source>
        <dbReference type="Proteomes" id="UP001367922"/>
    </source>
</evidence>
<dbReference type="EMBL" id="JBAWSV010000005">
    <property type="protein sequence ID" value="MEI4830748.1"/>
    <property type="molecule type" value="Genomic_DNA"/>
</dbReference>
<dbReference type="Proteomes" id="UP001367922">
    <property type="component" value="Unassembled WGS sequence"/>
</dbReference>
<organism evidence="2 3">
    <name type="scientific">Bacillus yunxiaonensis</name>
    <dbReference type="NCBI Taxonomy" id="3127665"/>
    <lineage>
        <taxon>Bacteria</taxon>
        <taxon>Bacillati</taxon>
        <taxon>Bacillota</taxon>
        <taxon>Bacilli</taxon>
        <taxon>Bacillales</taxon>
        <taxon>Bacillaceae</taxon>
        <taxon>Bacillus</taxon>
    </lineage>
</organism>
<evidence type="ECO:0000313" key="1">
    <source>
        <dbReference type="EMBL" id="MEI4828789.1"/>
    </source>
</evidence>
<name>A0ABU8FXJ2_9BACI</name>
<keyword evidence="3" id="KW-1185">Reference proteome</keyword>
<dbReference type="RefSeq" id="WP_336481142.1">
    <property type="nucleotide sequence ID" value="NZ_JBAWSV010000001.1"/>
</dbReference>